<sequence>MKACDGSNKYEVSGANSVDYAAIFAELADIGNEQCQYKHGAN</sequence>
<proteinExistence type="predicted"/>
<dbReference type="AlphaFoldDB" id="A0A5S9PQD2"/>
<organism evidence="2 3">
    <name type="scientific">Zhongshania aliphaticivorans</name>
    <dbReference type="NCBI Taxonomy" id="1470434"/>
    <lineage>
        <taxon>Bacteria</taxon>
        <taxon>Pseudomonadati</taxon>
        <taxon>Pseudomonadota</taxon>
        <taxon>Gammaproteobacteria</taxon>
        <taxon>Cellvibrionales</taxon>
        <taxon>Spongiibacteraceae</taxon>
        <taxon>Zhongshania</taxon>
    </lineage>
</organism>
<name>A0A5S9PQD2_9GAMM</name>
<dbReference type="EMBL" id="CACSIK010000002">
    <property type="protein sequence ID" value="CAA0106560.1"/>
    <property type="molecule type" value="Genomic_DNA"/>
</dbReference>
<evidence type="ECO:0000313" key="1">
    <source>
        <dbReference type="EMBL" id="CAA0106424.1"/>
    </source>
</evidence>
<dbReference type="Proteomes" id="UP000435877">
    <property type="component" value="Unassembled WGS sequence"/>
</dbReference>
<gene>
    <name evidence="2" type="ORF">IHBHHGIJ_02965</name>
    <name evidence="1" type="ORF">KFEGEMFD_02338</name>
</gene>
<dbReference type="Proteomes" id="UP000439591">
    <property type="component" value="Unassembled WGS sequence"/>
</dbReference>
<dbReference type="EMBL" id="CACSIM010000003">
    <property type="protein sequence ID" value="CAA0106424.1"/>
    <property type="molecule type" value="Genomic_DNA"/>
</dbReference>
<evidence type="ECO:0000313" key="2">
    <source>
        <dbReference type="EMBL" id="CAA0106560.1"/>
    </source>
</evidence>
<protein>
    <submittedName>
        <fullName evidence="2">Uncharacterized protein</fullName>
    </submittedName>
</protein>
<accession>A0A5S9PQD2</accession>
<keyword evidence="3" id="KW-1185">Reference proteome</keyword>
<evidence type="ECO:0000313" key="4">
    <source>
        <dbReference type="Proteomes" id="UP000439591"/>
    </source>
</evidence>
<reference evidence="3 4" key="1">
    <citation type="submission" date="2019-11" db="EMBL/GenBank/DDBJ databases">
        <authorList>
            <person name="Holert J."/>
        </authorList>
    </citation>
    <scope>NUCLEOTIDE SEQUENCE [LARGE SCALE GENOMIC DNA]</scope>
    <source>
        <strain evidence="1">BC3_2A</strain>
        <strain evidence="2">SB11_1A</strain>
    </source>
</reference>
<evidence type="ECO:0000313" key="3">
    <source>
        <dbReference type="Proteomes" id="UP000435877"/>
    </source>
</evidence>